<accession>W6V3M2</accession>
<reference evidence="14 15" key="1">
    <citation type="journal article" date="2013" name="Nat. Genet.">
        <title>The genome of the hydatid tapeworm Echinococcus granulosus.</title>
        <authorList>
            <person name="Zheng H."/>
            <person name="Zhang W."/>
            <person name="Zhang L."/>
            <person name="Zhang Z."/>
            <person name="Li J."/>
            <person name="Lu G."/>
            <person name="Zhu Y."/>
            <person name="Wang Y."/>
            <person name="Huang Y."/>
            <person name="Liu J."/>
            <person name="Kang H."/>
            <person name="Chen J."/>
            <person name="Wang L."/>
            <person name="Chen A."/>
            <person name="Yu S."/>
            <person name="Gao Z."/>
            <person name="Jin L."/>
            <person name="Gu W."/>
            <person name="Wang Z."/>
            <person name="Zhao L."/>
            <person name="Shi B."/>
            <person name="Wen H."/>
            <person name="Lin R."/>
            <person name="Jones M.K."/>
            <person name="Brejova B."/>
            <person name="Vinar T."/>
            <person name="Zhao G."/>
            <person name="McManus D.P."/>
            <person name="Chen Z."/>
            <person name="Zhou Y."/>
            <person name="Wang S."/>
        </authorList>
    </citation>
    <scope>NUCLEOTIDE SEQUENCE [LARGE SCALE GENOMIC DNA]</scope>
</reference>
<dbReference type="GeneID" id="36340172"/>
<feature type="transmembrane region" description="Helical" evidence="12">
    <location>
        <begin position="280"/>
        <end position="302"/>
    </location>
</feature>
<name>W6V3M2_ECHGR</name>
<sequence length="448" mass="50612">MVHVSRAMGDNKDYAKMQLKGWKQKEAGRIWQAMKHALREEPRRQPYEKDNVLILKPKINLLKLQKSVTNSGGNCSIRSGRGSENERMCWICYGLEREDESSQCWIHPCRCCGSSKWVHQSCLQRWLDERQRLDPLSPLSCRMCGYNYVVEYPPADPLLTILTVVDQAVDVSSTYVFTGAVMGCLYWSAVTYGALTVMQVCGHEAGLTAMEKMDPVVLLLGLPAIPTCLVAIHMVDWQSWLLRLWRSHAYKLAMIQYLLPKDICRSRLEEARDSESGSTIPRILCTSLALPSFAVFFGRILFGRFQSRLGQAIAGGLFYLGFTGLLHIYQREMTFLRNCRRHIVEYDGECFAGVCVVSASVGLVVSRRRRSMGVWCCESSRQCPQGLSMWGSWDMVRCVIQSSVSLKSQKDLSQMEVSLKGVFLTTIDVTNNAWCPDISFVPGVPQPA</sequence>
<dbReference type="OrthoDB" id="5817083at2759"/>
<dbReference type="Pfam" id="PF12906">
    <property type="entry name" value="RINGv"/>
    <property type="match status" value="1"/>
</dbReference>
<dbReference type="Gene3D" id="3.30.40.10">
    <property type="entry name" value="Zinc/RING finger domain, C3HC4 (zinc finger)"/>
    <property type="match status" value="1"/>
</dbReference>
<feature type="domain" description="RING-CH-type" evidence="13">
    <location>
        <begin position="81"/>
        <end position="151"/>
    </location>
</feature>
<gene>
    <name evidence="14" type="ORF">EGR_04457</name>
</gene>
<keyword evidence="7 12" id="KW-0472">Membrane</keyword>
<evidence type="ECO:0000256" key="9">
    <source>
        <dbReference type="ARBA" id="ARBA00043044"/>
    </source>
</evidence>
<evidence type="ECO:0000256" key="10">
    <source>
        <dbReference type="ARBA" id="ARBA00043185"/>
    </source>
</evidence>
<dbReference type="CTD" id="36340172"/>
<dbReference type="PROSITE" id="PS51292">
    <property type="entry name" value="ZF_RING_CH"/>
    <property type="match status" value="1"/>
</dbReference>
<keyword evidence="4" id="KW-0863">Zinc-finger</keyword>
<evidence type="ECO:0000313" key="14">
    <source>
        <dbReference type="EMBL" id="EUB60624.1"/>
    </source>
</evidence>
<dbReference type="GO" id="GO:0008270">
    <property type="term" value="F:zinc ion binding"/>
    <property type="evidence" value="ECO:0007669"/>
    <property type="project" value="UniProtKB-KW"/>
</dbReference>
<keyword evidence="3" id="KW-0479">Metal-binding</keyword>
<keyword evidence="2 12" id="KW-0812">Transmembrane</keyword>
<feature type="transmembrane region" description="Helical" evidence="12">
    <location>
        <begin position="309"/>
        <end position="329"/>
    </location>
</feature>
<dbReference type="GO" id="GO:0016020">
    <property type="term" value="C:membrane"/>
    <property type="evidence" value="ECO:0007669"/>
    <property type="project" value="UniProtKB-SubCell"/>
</dbReference>
<dbReference type="STRING" id="6210.W6V3M2"/>
<feature type="transmembrane region" description="Helical" evidence="12">
    <location>
        <begin position="175"/>
        <end position="195"/>
    </location>
</feature>
<evidence type="ECO:0000256" key="11">
    <source>
        <dbReference type="ARBA" id="ARBA00043231"/>
    </source>
</evidence>
<dbReference type="InterPro" id="IPR011016">
    <property type="entry name" value="Znf_RING-CH"/>
</dbReference>
<evidence type="ECO:0000256" key="3">
    <source>
        <dbReference type="ARBA" id="ARBA00022723"/>
    </source>
</evidence>
<dbReference type="EMBL" id="APAU02000028">
    <property type="protein sequence ID" value="EUB60624.1"/>
    <property type="molecule type" value="Genomic_DNA"/>
</dbReference>
<dbReference type="PANTHER" id="PTHR46283">
    <property type="entry name" value="E3 UBIQUITIN-PROTEIN LIGASE MARCH5"/>
    <property type="match status" value="1"/>
</dbReference>
<dbReference type="RefSeq" id="XP_024351820.1">
    <property type="nucleotide sequence ID" value="XM_024493706.1"/>
</dbReference>
<comment type="subcellular location">
    <subcellularLocation>
        <location evidence="1">Membrane</location>
        <topology evidence="1">Multi-pass membrane protein</topology>
    </subcellularLocation>
</comment>
<evidence type="ECO:0000256" key="12">
    <source>
        <dbReference type="SAM" id="Phobius"/>
    </source>
</evidence>
<dbReference type="InterPro" id="IPR013083">
    <property type="entry name" value="Znf_RING/FYVE/PHD"/>
</dbReference>
<evidence type="ECO:0000256" key="1">
    <source>
        <dbReference type="ARBA" id="ARBA00004141"/>
    </source>
</evidence>
<proteinExistence type="predicted"/>
<keyword evidence="6 12" id="KW-1133">Transmembrane helix</keyword>
<evidence type="ECO:0000256" key="4">
    <source>
        <dbReference type="ARBA" id="ARBA00022771"/>
    </source>
</evidence>
<evidence type="ECO:0000313" key="15">
    <source>
        <dbReference type="Proteomes" id="UP000019149"/>
    </source>
</evidence>
<keyword evidence="15" id="KW-1185">Reference proteome</keyword>
<feature type="transmembrane region" description="Helical" evidence="12">
    <location>
        <begin position="216"/>
        <end position="235"/>
    </location>
</feature>
<dbReference type="AlphaFoldDB" id="W6V3M2"/>
<evidence type="ECO:0000259" key="13">
    <source>
        <dbReference type="PROSITE" id="PS51292"/>
    </source>
</evidence>
<evidence type="ECO:0000256" key="8">
    <source>
        <dbReference type="ARBA" id="ARBA00040151"/>
    </source>
</evidence>
<comment type="caution">
    <text evidence="14">The sequence shown here is derived from an EMBL/GenBank/DDBJ whole genome shotgun (WGS) entry which is preliminary data.</text>
</comment>
<evidence type="ECO:0000256" key="6">
    <source>
        <dbReference type="ARBA" id="ARBA00022989"/>
    </source>
</evidence>
<organism evidence="14 15">
    <name type="scientific">Echinococcus granulosus</name>
    <name type="common">Hydatid tapeworm</name>
    <dbReference type="NCBI Taxonomy" id="6210"/>
    <lineage>
        <taxon>Eukaryota</taxon>
        <taxon>Metazoa</taxon>
        <taxon>Spiralia</taxon>
        <taxon>Lophotrochozoa</taxon>
        <taxon>Platyhelminthes</taxon>
        <taxon>Cestoda</taxon>
        <taxon>Eucestoda</taxon>
        <taxon>Cyclophyllidea</taxon>
        <taxon>Taeniidae</taxon>
        <taxon>Echinococcus</taxon>
        <taxon>Echinococcus granulosus group</taxon>
    </lineage>
</organism>
<keyword evidence="5" id="KW-0862">Zinc</keyword>
<dbReference type="KEGG" id="egl:EGR_04457"/>
<dbReference type="SUPFAM" id="SSF57850">
    <property type="entry name" value="RING/U-box"/>
    <property type="match status" value="1"/>
</dbReference>
<dbReference type="SMART" id="SM00744">
    <property type="entry name" value="RINGv"/>
    <property type="match status" value="1"/>
</dbReference>
<protein>
    <recommendedName>
        <fullName evidence="8">E3 ubiquitin-protein ligase MARCHF5</fullName>
    </recommendedName>
    <alternativeName>
        <fullName evidence="10">Membrane-associated RING finger protein 5</fullName>
    </alternativeName>
    <alternativeName>
        <fullName evidence="9">Membrane-associated RING-CH protein V</fullName>
    </alternativeName>
    <alternativeName>
        <fullName evidence="11">RING-type E3 ubiquitin transferase MARCHF5</fullName>
    </alternativeName>
</protein>
<evidence type="ECO:0000256" key="2">
    <source>
        <dbReference type="ARBA" id="ARBA00022692"/>
    </source>
</evidence>
<evidence type="ECO:0000256" key="7">
    <source>
        <dbReference type="ARBA" id="ARBA00023136"/>
    </source>
</evidence>
<dbReference type="Proteomes" id="UP000019149">
    <property type="component" value="Unassembled WGS sequence"/>
</dbReference>
<evidence type="ECO:0000256" key="5">
    <source>
        <dbReference type="ARBA" id="ARBA00022833"/>
    </source>
</evidence>